<feature type="domain" description="Thioredoxin" evidence="2">
    <location>
        <begin position="38"/>
        <end position="124"/>
    </location>
</feature>
<dbReference type="GO" id="GO:0005783">
    <property type="term" value="C:endoplasmic reticulum"/>
    <property type="evidence" value="ECO:0007669"/>
    <property type="project" value="TreeGrafter"/>
</dbReference>
<dbReference type="InterPro" id="IPR013766">
    <property type="entry name" value="Thioredoxin_domain"/>
</dbReference>
<protein>
    <submittedName>
        <fullName evidence="3">Protein disulfide-isomerase</fullName>
    </submittedName>
</protein>
<evidence type="ECO:0000259" key="2">
    <source>
        <dbReference type="Pfam" id="PF00085"/>
    </source>
</evidence>
<dbReference type="Gene3D" id="3.40.30.10">
    <property type="entry name" value="Glutaredoxin"/>
    <property type="match status" value="1"/>
</dbReference>
<dbReference type="VEuPathDB" id="TriTrypDB:TM35_000541190"/>
<dbReference type="InterPro" id="IPR051063">
    <property type="entry name" value="PDI"/>
</dbReference>
<feature type="signal peptide" evidence="1">
    <location>
        <begin position="1"/>
        <end position="25"/>
    </location>
</feature>
<keyword evidence="1" id="KW-0732">Signal</keyword>
<organism evidence="3 4">
    <name type="scientific">Trypanosoma theileri</name>
    <dbReference type="NCBI Taxonomy" id="67003"/>
    <lineage>
        <taxon>Eukaryota</taxon>
        <taxon>Discoba</taxon>
        <taxon>Euglenozoa</taxon>
        <taxon>Kinetoplastea</taxon>
        <taxon>Metakinetoplastina</taxon>
        <taxon>Trypanosomatida</taxon>
        <taxon>Trypanosomatidae</taxon>
        <taxon>Trypanosoma</taxon>
    </lineage>
</organism>
<dbReference type="RefSeq" id="XP_028877961.1">
    <property type="nucleotide sequence ID" value="XM_029030744.1"/>
</dbReference>
<dbReference type="PANTHER" id="PTHR45672">
    <property type="entry name" value="PROTEIN DISULFIDE-ISOMERASE C17H9.14C-RELATED"/>
    <property type="match status" value="1"/>
</dbReference>
<sequence>MQLAASLRPVLLLLLLLLQLMAIGGTSYLEDKPRPSRVVELTDANFDSIVMDPSKDVFVLYCVPWSRLCTTMDKLWDDLSISQSTKRNADTFVAAKINGEKYPDVVKRMNVNAYPTMRYYTRLDKDGSLEYSSLRALAVLDSFVFQNT</sequence>
<dbReference type="STRING" id="67003.A0A1X0NGQ4"/>
<keyword evidence="3" id="KW-0413">Isomerase</keyword>
<evidence type="ECO:0000313" key="3">
    <source>
        <dbReference type="EMBL" id="ORC83895.1"/>
    </source>
</evidence>
<dbReference type="AlphaFoldDB" id="A0A1X0NGQ4"/>
<dbReference type="Proteomes" id="UP000192257">
    <property type="component" value="Unassembled WGS sequence"/>
</dbReference>
<evidence type="ECO:0000256" key="1">
    <source>
        <dbReference type="SAM" id="SignalP"/>
    </source>
</evidence>
<gene>
    <name evidence="3" type="ORF">TM35_000541190</name>
</gene>
<dbReference type="GeneID" id="39990524"/>
<accession>A0A1X0NGQ4</accession>
<reference evidence="3 4" key="1">
    <citation type="submission" date="2017-03" db="EMBL/GenBank/DDBJ databases">
        <title>An alternative strategy for trypanosome survival in the mammalian bloodstream revealed through genome and transcriptome analysis of the ubiquitous bovine parasite Trypanosoma (Megatrypanum) theileri.</title>
        <authorList>
            <person name="Kelly S."/>
            <person name="Ivens A."/>
            <person name="Mott A."/>
            <person name="O'Neill E."/>
            <person name="Emms D."/>
            <person name="Macleod O."/>
            <person name="Voorheis P."/>
            <person name="Matthews J."/>
            <person name="Matthews K."/>
            <person name="Carrington M."/>
        </authorList>
    </citation>
    <scope>NUCLEOTIDE SEQUENCE [LARGE SCALE GENOMIC DNA]</scope>
    <source>
        <strain evidence="3">Edinburgh</strain>
    </source>
</reference>
<evidence type="ECO:0000313" key="4">
    <source>
        <dbReference type="Proteomes" id="UP000192257"/>
    </source>
</evidence>
<name>A0A1X0NGQ4_9TRYP</name>
<dbReference type="GO" id="GO:0006457">
    <property type="term" value="P:protein folding"/>
    <property type="evidence" value="ECO:0007669"/>
    <property type="project" value="TreeGrafter"/>
</dbReference>
<dbReference type="EMBL" id="NBCO01000054">
    <property type="protein sequence ID" value="ORC83895.1"/>
    <property type="molecule type" value="Genomic_DNA"/>
</dbReference>
<dbReference type="PANTHER" id="PTHR45672:SF11">
    <property type="entry name" value="PROTEIN DISULFIDE-ISOMERASE C17H9.14C"/>
    <property type="match status" value="1"/>
</dbReference>
<dbReference type="OrthoDB" id="427280at2759"/>
<proteinExistence type="predicted"/>
<feature type="chain" id="PRO_5012597385" evidence="1">
    <location>
        <begin position="26"/>
        <end position="148"/>
    </location>
</feature>
<dbReference type="SUPFAM" id="SSF52833">
    <property type="entry name" value="Thioredoxin-like"/>
    <property type="match status" value="1"/>
</dbReference>
<dbReference type="Pfam" id="PF00085">
    <property type="entry name" value="Thioredoxin"/>
    <property type="match status" value="1"/>
</dbReference>
<dbReference type="InterPro" id="IPR036249">
    <property type="entry name" value="Thioredoxin-like_sf"/>
</dbReference>
<keyword evidence="4" id="KW-1185">Reference proteome</keyword>
<dbReference type="GO" id="GO:0003756">
    <property type="term" value="F:protein disulfide isomerase activity"/>
    <property type="evidence" value="ECO:0007669"/>
    <property type="project" value="TreeGrafter"/>
</dbReference>
<comment type="caution">
    <text evidence="3">The sequence shown here is derived from an EMBL/GenBank/DDBJ whole genome shotgun (WGS) entry which is preliminary data.</text>
</comment>